<dbReference type="SUPFAM" id="SSF81383">
    <property type="entry name" value="F-box domain"/>
    <property type="match status" value="1"/>
</dbReference>
<dbReference type="InterPro" id="IPR044064">
    <property type="entry name" value="ZF_ZBR"/>
</dbReference>
<evidence type="ECO:0000256" key="3">
    <source>
        <dbReference type="ARBA" id="ARBA00022771"/>
    </source>
</evidence>
<feature type="region of interest" description="Disordered" evidence="6">
    <location>
        <begin position="290"/>
        <end position="311"/>
    </location>
</feature>
<feature type="compositionally biased region" description="Polar residues" evidence="6">
    <location>
        <begin position="293"/>
        <end position="306"/>
    </location>
</feature>
<dbReference type="GeneID" id="106674438"/>
<evidence type="ECO:0000313" key="9">
    <source>
        <dbReference type="Proteomes" id="UP000494040"/>
    </source>
</evidence>
<dbReference type="InterPro" id="IPR001810">
    <property type="entry name" value="F-box_dom"/>
</dbReference>
<dbReference type="KEGG" id="clec:106674438"/>
<dbReference type="RefSeq" id="XP_014262643.1">
    <property type="nucleotide sequence ID" value="XM_014407157.2"/>
</dbReference>
<dbReference type="PROSITE" id="PS51872">
    <property type="entry name" value="ZF_ZBR"/>
    <property type="match status" value="1"/>
</dbReference>
<feature type="compositionally biased region" description="Polar residues" evidence="6">
    <location>
        <begin position="41"/>
        <end position="55"/>
    </location>
</feature>
<evidence type="ECO:0000256" key="2">
    <source>
        <dbReference type="ARBA" id="ARBA00022723"/>
    </source>
</evidence>
<reference evidence="8" key="1">
    <citation type="submission" date="2022-01" db="UniProtKB">
        <authorList>
            <consortium name="EnsemblMetazoa"/>
        </authorList>
    </citation>
    <scope>IDENTIFICATION</scope>
</reference>
<comment type="pathway">
    <text evidence="1">Protein modification; protein ubiquitination.</text>
</comment>
<dbReference type="GO" id="GO:0005634">
    <property type="term" value="C:nucleus"/>
    <property type="evidence" value="ECO:0007669"/>
    <property type="project" value="TreeGrafter"/>
</dbReference>
<keyword evidence="9" id="KW-1185">Reference proteome</keyword>
<feature type="domain" description="ZBR-type" evidence="7">
    <location>
        <begin position="330"/>
        <end position="378"/>
    </location>
</feature>
<dbReference type="OMA" id="NEVLMEC"/>
<keyword evidence="3" id="KW-0863">Zinc-finger</keyword>
<evidence type="ECO:0000256" key="1">
    <source>
        <dbReference type="ARBA" id="ARBA00004906"/>
    </source>
</evidence>
<keyword evidence="4" id="KW-0833">Ubl conjugation pathway</keyword>
<dbReference type="InterPro" id="IPR047147">
    <property type="entry name" value="FBX5_43"/>
</dbReference>
<dbReference type="UniPathway" id="UPA00143"/>
<dbReference type="InterPro" id="IPR036047">
    <property type="entry name" value="F-box-like_dom_sf"/>
</dbReference>
<evidence type="ECO:0000256" key="4">
    <source>
        <dbReference type="ARBA" id="ARBA00022786"/>
    </source>
</evidence>
<dbReference type="OrthoDB" id="9984940at2759"/>
<dbReference type="GO" id="GO:0045835">
    <property type="term" value="P:negative regulation of meiotic nuclear division"/>
    <property type="evidence" value="ECO:0007669"/>
    <property type="project" value="InterPro"/>
</dbReference>
<name>A0A8I6SDT8_CIMLE</name>
<evidence type="ECO:0000313" key="8">
    <source>
        <dbReference type="EnsemblMetazoa" id="XP_014262643.1"/>
    </source>
</evidence>
<dbReference type="CDD" id="cd22086">
    <property type="entry name" value="F-box_EMI"/>
    <property type="match status" value="1"/>
</dbReference>
<dbReference type="PANTHER" id="PTHR15493:SF9">
    <property type="entry name" value="GH14043P"/>
    <property type="match status" value="1"/>
</dbReference>
<accession>A0A8I6SDT8</accession>
<dbReference type="PANTHER" id="PTHR15493">
    <property type="entry name" value="F-BOX ONLY PROTEIN 5 AND 43"/>
    <property type="match status" value="1"/>
</dbReference>
<dbReference type="GO" id="GO:0016567">
    <property type="term" value="P:protein ubiquitination"/>
    <property type="evidence" value="ECO:0007669"/>
    <property type="project" value="UniProtKB-UniPathway"/>
</dbReference>
<dbReference type="GO" id="GO:0008270">
    <property type="term" value="F:zinc ion binding"/>
    <property type="evidence" value="ECO:0007669"/>
    <property type="project" value="UniProtKB-KW"/>
</dbReference>
<protein>
    <recommendedName>
        <fullName evidence="7">ZBR-type domain-containing protein</fullName>
    </recommendedName>
</protein>
<dbReference type="AlphaFoldDB" id="A0A8I6SDT8"/>
<dbReference type="Pfam" id="PF00646">
    <property type="entry name" value="F-box"/>
    <property type="match status" value="1"/>
</dbReference>
<dbReference type="Proteomes" id="UP000494040">
    <property type="component" value="Unassembled WGS sequence"/>
</dbReference>
<dbReference type="GO" id="GO:0007088">
    <property type="term" value="P:regulation of mitotic nuclear division"/>
    <property type="evidence" value="ECO:0007669"/>
    <property type="project" value="InterPro"/>
</dbReference>
<dbReference type="Gene3D" id="2.20.25.20">
    <property type="match status" value="1"/>
</dbReference>
<evidence type="ECO:0000256" key="6">
    <source>
        <dbReference type="SAM" id="MobiDB-lite"/>
    </source>
</evidence>
<evidence type="ECO:0000259" key="7">
    <source>
        <dbReference type="PROSITE" id="PS51872"/>
    </source>
</evidence>
<dbReference type="EnsemblMetazoa" id="XM_014407157.2">
    <property type="protein sequence ID" value="XP_014262643.1"/>
    <property type="gene ID" value="LOC106674438"/>
</dbReference>
<evidence type="ECO:0000256" key="5">
    <source>
        <dbReference type="ARBA" id="ARBA00022833"/>
    </source>
</evidence>
<feature type="compositionally biased region" description="Basic and acidic residues" evidence="6">
    <location>
        <begin position="28"/>
        <end position="38"/>
    </location>
</feature>
<keyword evidence="2" id="KW-0479">Metal-binding</keyword>
<proteinExistence type="predicted"/>
<sequence length="402" mass="45882">MSEARSSPYQSPIEDVFSWAIPNEQTRKDKFTKRKCEDDSGYTSPLSSLRSNMTHTPFRPSGTMYNTSSGEMSTSFLSFNLKKRMMGDRFESQDDILTDNSSLPGVSTYSEFLMDASLYMEPMETNTDSICSPTDQKDQDSLLLMEVCKDIDVDLTIESGRYATPTSSFQISLTPTKLSRKTSPRKRSPKKNLLKSFSRSRSLYGFERVDLFFQLGGRANHSLVISKILDYLSDADISSMTMVSKTWKNICLSDPKAKSRWLKYISHRRSIKENLGKVKYKEKRNLAPLVPRNHSTPLQTRQSTSPPISPSKRRFHLFQKEAKTLKENEILMQCPRCRHPASCSSLLKVGECRSELCKQRFCSMCKGAEHNGRMCLSITPTTPTKRTCSVSSKQSKRYLRRL</sequence>
<keyword evidence="5" id="KW-0862">Zinc</keyword>
<organism evidence="8 9">
    <name type="scientific">Cimex lectularius</name>
    <name type="common">Bed bug</name>
    <name type="synonym">Acanthia lectularia</name>
    <dbReference type="NCBI Taxonomy" id="79782"/>
    <lineage>
        <taxon>Eukaryota</taxon>
        <taxon>Metazoa</taxon>
        <taxon>Ecdysozoa</taxon>
        <taxon>Arthropoda</taxon>
        <taxon>Hexapoda</taxon>
        <taxon>Insecta</taxon>
        <taxon>Pterygota</taxon>
        <taxon>Neoptera</taxon>
        <taxon>Paraneoptera</taxon>
        <taxon>Hemiptera</taxon>
        <taxon>Heteroptera</taxon>
        <taxon>Panheteroptera</taxon>
        <taxon>Cimicomorpha</taxon>
        <taxon>Cimicidae</taxon>
        <taxon>Cimex</taxon>
    </lineage>
</organism>
<feature type="region of interest" description="Disordered" evidence="6">
    <location>
        <begin position="28"/>
        <end position="59"/>
    </location>
</feature>
<dbReference type="Gene3D" id="1.20.1280.50">
    <property type="match status" value="1"/>
</dbReference>